<comment type="caution">
    <text evidence="2">The sequence shown here is derived from an EMBL/GenBank/DDBJ whole genome shotgun (WGS) entry which is preliminary data.</text>
</comment>
<organism evidence="2 3">
    <name type="scientific">Streptomyces rectiviolaceus</name>
    <dbReference type="NCBI Taxonomy" id="332591"/>
    <lineage>
        <taxon>Bacteria</taxon>
        <taxon>Bacillati</taxon>
        <taxon>Actinomycetota</taxon>
        <taxon>Actinomycetes</taxon>
        <taxon>Kitasatosporales</taxon>
        <taxon>Streptomycetaceae</taxon>
        <taxon>Streptomyces</taxon>
    </lineage>
</organism>
<dbReference type="EMBL" id="BAAAUG010000041">
    <property type="protein sequence ID" value="GAA3103289.1"/>
    <property type="molecule type" value="Genomic_DNA"/>
</dbReference>
<feature type="compositionally biased region" description="Gly residues" evidence="1">
    <location>
        <begin position="1"/>
        <end position="13"/>
    </location>
</feature>
<evidence type="ECO:0000256" key="1">
    <source>
        <dbReference type="SAM" id="MobiDB-lite"/>
    </source>
</evidence>
<feature type="region of interest" description="Disordered" evidence="1">
    <location>
        <begin position="1"/>
        <end position="33"/>
    </location>
</feature>
<keyword evidence="3" id="KW-1185">Reference proteome</keyword>
<proteinExistence type="predicted"/>
<name>A0ABP6MDK2_9ACTN</name>
<protein>
    <submittedName>
        <fullName evidence="2">Uncharacterized protein</fullName>
    </submittedName>
</protein>
<reference evidence="3" key="1">
    <citation type="journal article" date="2019" name="Int. J. Syst. Evol. Microbiol.">
        <title>The Global Catalogue of Microorganisms (GCM) 10K type strain sequencing project: providing services to taxonomists for standard genome sequencing and annotation.</title>
        <authorList>
            <consortium name="The Broad Institute Genomics Platform"/>
            <consortium name="The Broad Institute Genome Sequencing Center for Infectious Disease"/>
            <person name="Wu L."/>
            <person name="Ma J."/>
        </authorList>
    </citation>
    <scope>NUCLEOTIDE SEQUENCE [LARGE SCALE GENOMIC DNA]</scope>
    <source>
        <strain evidence="3">JCM 9092</strain>
    </source>
</reference>
<sequence>MGEITGPGPGARSGVGSTLEAPPVQLPDPGGLSGQQVRGRACVWCAVALRNSTAVDLGVREVDAHGSSASWFPRGCRPCAILNAHKAVLDHSQGCLRCYDNPARCAEGQALRQKLREVRG</sequence>
<gene>
    <name evidence="2" type="ORF">GCM10010449_27940</name>
</gene>
<evidence type="ECO:0000313" key="2">
    <source>
        <dbReference type="EMBL" id="GAA3103289.1"/>
    </source>
</evidence>
<evidence type="ECO:0000313" key="3">
    <source>
        <dbReference type="Proteomes" id="UP001501637"/>
    </source>
</evidence>
<accession>A0ABP6MDK2</accession>
<dbReference type="Proteomes" id="UP001501637">
    <property type="component" value="Unassembled WGS sequence"/>
</dbReference>